<keyword evidence="8" id="KW-0325">Glycoprotein</keyword>
<keyword evidence="5 10" id="KW-0732">Signal</keyword>
<evidence type="ECO:0000256" key="6">
    <source>
        <dbReference type="ARBA" id="ARBA00022801"/>
    </source>
</evidence>
<accession>W2RM91</accession>
<dbReference type="VEuPathDB" id="FungiDB:HMPREF1541_07836"/>
<reference evidence="12 13" key="1">
    <citation type="submission" date="2013-03" db="EMBL/GenBank/DDBJ databases">
        <title>The Genome Sequence of Phialophora europaea CBS 101466.</title>
        <authorList>
            <consortium name="The Broad Institute Genomics Platform"/>
            <person name="Cuomo C."/>
            <person name="de Hoog S."/>
            <person name="Gorbushina A."/>
            <person name="Walker B."/>
            <person name="Young S.K."/>
            <person name="Zeng Q."/>
            <person name="Gargeya S."/>
            <person name="Fitzgerald M."/>
            <person name="Haas B."/>
            <person name="Abouelleil A."/>
            <person name="Allen A.W."/>
            <person name="Alvarado L."/>
            <person name="Arachchi H.M."/>
            <person name="Berlin A.M."/>
            <person name="Chapman S.B."/>
            <person name="Gainer-Dewar J."/>
            <person name="Goldberg J."/>
            <person name="Griggs A."/>
            <person name="Gujja S."/>
            <person name="Hansen M."/>
            <person name="Howarth C."/>
            <person name="Imamovic A."/>
            <person name="Ireland A."/>
            <person name="Larimer J."/>
            <person name="McCowan C."/>
            <person name="Murphy C."/>
            <person name="Pearson M."/>
            <person name="Poon T.W."/>
            <person name="Priest M."/>
            <person name="Roberts A."/>
            <person name="Saif S."/>
            <person name="Shea T."/>
            <person name="Sisk P."/>
            <person name="Sykes S."/>
            <person name="Wortman J."/>
            <person name="Nusbaum C."/>
            <person name="Birren B."/>
        </authorList>
    </citation>
    <scope>NUCLEOTIDE SEQUENCE [LARGE SCALE GENOMIC DNA]</scope>
    <source>
        <strain evidence="12 13">CBS 101466</strain>
    </source>
</reference>
<evidence type="ECO:0000256" key="1">
    <source>
        <dbReference type="ARBA" id="ARBA00004613"/>
    </source>
</evidence>
<proteinExistence type="inferred from homology"/>
<feature type="chain" id="PRO_5004823598" description="Dipeptidyl-peptidase V" evidence="10">
    <location>
        <begin position="20"/>
        <end position="712"/>
    </location>
</feature>
<dbReference type="PANTHER" id="PTHR42776">
    <property type="entry name" value="SERINE PEPTIDASE S9 FAMILY MEMBER"/>
    <property type="match status" value="1"/>
</dbReference>
<dbReference type="FunFam" id="3.40.50.1820:FF:000028">
    <property type="entry name" value="S9 family peptidase"/>
    <property type="match status" value="1"/>
</dbReference>
<keyword evidence="7" id="KW-0720">Serine protease</keyword>
<evidence type="ECO:0000256" key="9">
    <source>
        <dbReference type="ARBA" id="ARBA00032829"/>
    </source>
</evidence>
<keyword evidence="6" id="KW-0378">Hydrolase</keyword>
<evidence type="ECO:0000256" key="10">
    <source>
        <dbReference type="SAM" id="SignalP"/>
    </source>
</evidence>
<gene>
    <name evidence="12" type="ORF">HMPREF1541_07836</name>
</gene>
<dbReference type="InterPro" id="IPR011042">
    <property type="entry name" value="6-blade_b-propeller_TolB-like"/>
</dbReference>
<dbReference type="SUPFAM" id="SSF69304">
    <property type="entry name" value="Tricorn protease N-terminal domain"/>
    <property type="match status" value="1"/>
</dbReference>
<dbReference type="InterPro" id="IPR001375">
    <property type="entry name" value="Peptidase_S9_cat"/>
</dbReference>
<dbReference type="HOGENOM" id="CLU_008615_0_1_1"/>
<dbReference type="GO" id="GO:0006508">
    <property type="term" value="P:proteolysis"/>
    <property type="evidence" value="ECO:0007669"/>
    <property type="project" value="UniProtKB-KW"/>
</dbReference>
<evidence type="ECO:0000256" key="4">
    <source>
        <dbReference type="ARBA" id="ARBA00022670"/>
    </source>
</evidence>
<evidence type="ECO:0000256" key="3">
    <source>
        <dbReference type="ARBA" id="ARBA00022525"/>
    </source>
</evidence>
<evidence type="ECO:0000313" key="12">
    <source>
        <dbReference type="EMBL" id="ETN36849.1"/>
    </source>
</evidence>
<dbReference type="EMBL" id="KB822724">
    <property type="protein sequence ID" value="ETN36849.1"/>
    <property type="molecule type" value="Genomic_DNA"/>
</dbReference>
<dbReference type="InterPro" id="IPR029058">
    <property type="entry name" value="AB_hydrolase_fold"/>
</dbReference>
<name>W2RM91_CYPE1</name>
<keyword evidence="4" id="KW-0645">Protease</keyword>
<dbReference type="Gene3D" id="3.40.50.1820">
    <property type="entry name" value="alpha/beta hydrolase"/>
    <property type="match status" value="1"/>
</dbReference>
<organism evidence="12 13">
    <name type="scientific">Cyphellophora europaea (strain CBS 101466)</name>
    <name type="common">Phialophora europaea</name>
    <dbReference type="NCBI Taxonomy" id="1220924"/>
    <lineage>
        <taxon>Eukaryota</taxon>
        <taxon>Fungi</taxon>
        <taxon>Dikarya</taxon>
        <taxon>Ascomycota</taxon>
        <taxon>Pezizomycotina</taxon>
        <taxon>Eurotiomycetes</taxon>
        <taxon>Chaetothyriomycetidae</taxon>
        <taxon>Chaetothyriales</taxon>
        <taxon>Cyphellophoraceae</taxon>
        <taxon>Cyphellophora</taxon>
    </lineage>
</organism>
<dbReference type="RefSeq" id="XP_008720381.1">
    <property type="nucleotide sequence ID" value="XM_008722159.1"/>
</dbReference>
<evidence type="ECO:0000256" key="8">
    <source>
        <dbReference type="ARBA" id="ARBA00023180"/>
    </source>
</evidence>
<protein>
    <recommendedName>
        <fullName evidence="9">Dipeptidyl-peptidase V</fullName>
    </recommendedName>
</protein>
<evidence type="ECO:0000256" key="5">
    <source>
        <dbReference type="ARBA" id="ARBA00022729"/>
    </source>
</evidence>
<dbReference type="SUPFAM" id="SSF53474">
    <property type="entry name" value="alpha/beta-Hydrolases"/>
    <property type="match status" value="1"/>
</dbReference>
<feature type="domain" description="Peptidase S9 prolyl oligopeptidase catalytic" evidence="11">
    <location>
        <begin position="495"/>
        <end position="704"/>
    </location>
</feature>
<dbReference type="Gene3D" id="2.120.10.30">
    <property type="entry name" value="TolB, C-terminal domain"/>
    <property type="match status" value="1"/>
</dbReference>
<comment type="similarity">
    <text evidence="2">Belongs to the peptidase S9C family.</text>
</comment>
<dbReference type="GeneID" id="19975175"/>
<sequence>MAGIMWSALAAVVLPLVTALTPEGMIAAPRRSEIVPNPTGEWGLFSATNYSWEDHESTAVWNLLNLTSGEVTYLADGSEISEVVWTGSENASTAVIYVNGTNEEADGGISIYSGDVTSLSDATLLGSLPAPYAGLKLALTESGDIHFLMYCKAYPNGTAYNPELVPEPLTTAQIYTTTWVRHWDTWLDETRNNLFAGVLSADGDSFSFDGNLTNLQQGIGNVIRADTPDSPTGGPETYDISPDGQLVAWWTRNIDRPVANHTQAFIWLQPFDGSAEAAPINPLDGSSTPPNAKGYSSVPVFSPDSQYIAYFQMDTDGYESDRNKLYVANANLDDPNITVLAEDWDRTPDNLKWANDGQAIWVTASEAGQGRLFGIPLSASADFQPTNITDLGTIAAFYVLPDDNILISDSKVWSSRDVYTISPEGELVTDLFHSNEVDEELSGLSAADYSQFYYPGNFTDIQSHIIYPADFDPNQTYPLAYIIHGGPQVPHSNAWSTRWNFKVWADQGYVVVAPNPTGSPGFGQAFTDAIQNNWGGSPYDDIVKGWEYVDANFDYIDTDNGIEAGASYGGYMTNWIQGHDLGRKFKALVTHDGSTSTLNQYASEELFFMQHDFNGTLWENRDNYDRWNPLDYASNWATPHFIVHNTLDYRLPESEGIMLFNILQERGVPSKFLNFPDENHWVLNRENSLVWHQQIFGWINYYSGISDVSPFE</sequence>
<dbReference type="Proteomes" id="UP000030752">
    <property type="component" value="Unassembled WGS sequence"/>
</dbReference>
<feature type="signal peptide" evidence="10">
    <location>
        <begin position="1"/>
        <end position="19"/>
    </location>
</feature>
<dbReference type="Pfam" id="PF00326">
    <property type="entry name" value="Peptidase_S9"/>
    <property type="match status" value="1"/>
</dbReference>
<keyword evidence="13" id="KW-1185">Reference proteome</keyword>
<keyword evidence="3" id="KW-0964">Secreted</keyword>
<evidence type="ECO:0000259" key="11">
    <source>
        <dbReference type="Pfam" id="PF00326"/>
    </source>
</evidence>
<dbReference type="GO" id="GO:0005576">
    <property type="term" value="C:extracellular region"/>
    <property type="evidence" value="ECO:0007669"/>
    <property type="project" value="UniProtKB-SubCell"/>
</dbReference>
<dbReference type="OrthoDB" id="416344at2759"/>
<evidence type="ECO:0000256" key="2">
    <source>
        <dbReference type="ARBA" id="ARBA00010040"/>
    </source>
</evidence>
<dbReference type="GO" id="GO:0004252">
    <property type="term" value="F:serine-type endopeptidase activity"/>
    <property type="evidence" value="ECO:0007669"/>
    <property type="project" value="TreeGrafter"/>
</dbReference>
<dbReference type="PANTHER" id="PTHR42776:SF11">
    <property type="entry name" value="DIPEPTIDYL-PEPTIDASE 5-RELATED"/>
    <property type="match status" value="1"/>
</dbReference>
<evidence type="ECO:0000256" key="7">
    <source>
        <dbReference type="ARBA" id="ARBA00022825"/>
    </source>
</evidence>
<evidence type="ECO:0000313" key="13">
    <source>
        <dbReference type="Proteomes" id="UP000030752"/>
    </source>
</evidence>
<dbReference type="InParanoid" id="W2RM91"/>
<comment type="subcellular location">
    <subcellularLocation>
        <location evidence="1">Secreted</location>
    </subcellularLocation>
</comment>
<dbReference type="STRING" id="1220924.W2RM91"/>
<dbReference type="AlphaFoldDB" id="W2RM91"/>
<dbReference type="eggNOG" id="KOG2100">
    <property type="taxonomic scope" value="Eukaryota"/>
</dbReference>